<keyword evidence="3" id="KW-1185">Reference proteome</keyword>
<dbReference type="EMBL" id="CP048836">
    <property type="protein sequence ID" value="QID19425.1"/>
    <property type="molecule type" value="Genomic_DNA"/>
</dbReference>
<evidence type="ECO:0000256" key="1">
    <source>
        <dbReference type="SAM" id="MobiDB-lite"/>
    </source>
</evidence>
<proteinExistence type="predicted"/>
<evidence type="ECO:0000313" key="3">
    <source>
        <dbReference type="Proteomes" id="UP000501991"/>
    </source>
</evidence>
<reference evidence="2 3" key="1">
    <citation type="submission" date="2020-02" db="EMBL/GenBank/DDBJ databases">
        <title>Nitrogenibacter mangrovi gen. nov., sp. nov. isolated from mangrove sediment, a denitrifying betaproteobacterium.</title>
        <authorList>
            <person name="Liao H."/>
            <person name="Tian Y."/>
        </authorList>
    </citation>
    <scope>NUCLEOTIDE SEQUENCE [LARGE SCALE GENOMIC DNA]</scope>
    <source>
        <strain evidence="2 3">M9-3-2</strain>
    </source>
</reference>
<organism evidence="2 3">
    <name type="scientific">Nitrogeniibacter mangrovi</name>
    <dbReference type="NCBI Taxonomy" id="2016596"/>
    <lineage>
        <taxon>Bacteria</taxon>
        <taxon>Pseudomonadati</taxon>
        <taxon>Pseudomonadota</taxon>
        <taxon>Betaproteobacteria</taxon>
        <taxon>Rhodocyclales</taxon>
        <taxon>Zoogloeaceae</taxon>
        <taxon>Nitrogeniibacter</taxon>
    </lineage>
</organism>
<dbReference type="AlphaFoldDB" id="A0A6C1B9A9"/>
<name>A0A6C1B9A9_9RHOO</name>
<feature type="region of interest" description="Disordered" evidence="1">
    <location>
        <begin position="71"/>
        <end position="103"/>
    </location>
</feature>
<dbReference type="KEGG" id="azq:G3580_18465"/>
<protein>
    <submittedName>
        <fullName evidence="2">Uncharacterized protein</fullName>
    </submittedName>
</protein>
<dbReference type="RefSeq" id="WP_173768018.1">
    <property type="nucleotide sequence ID" value="NZ_CP048836.1"/>
</dbReference>
<accession>A0A6C1B9A9</accession>
<feature type="compositionally biased region" description="Low complexity" evidence="1">
    <location>
        <begin position="87"/>
        <end position="103"/>
    </location>
</feature>
<dbReference type="Proteomes" id="UP000501991">
    <property type="component" value="Chromosome"/>
</dbReference>
<gene>
    <name evidence="2" type="ORF">G3580_18465</name>
</gene>
<evidence type="ECO:0000313" key="2">
    <source>
        <dbReference type="EMBL" id="QID19425.1"/>
    </source>
</evidence>
<sequence length="103" mass="11378">MTTYAIIFKGELRDGFVRDAVMAAFRERANLTAAQVEQVFSGAKVTLKKGLTRDEAKRFARDMRALGMHVLAAAPRPWPPRRRKKATASTSTARSSTASPAKR</sequence>